<name>A0A3B0R9K0_9ZZZZ</name>
<reference evidence="2" key="1">
    <citation type="submission" date="2018-06" db="EMBL/GenBank/DDBJ databases">
        <authorList>
            <person name="Zhirakovskaya E."/>
        </authorList>
    </citation>
    <scope>NUCLEOTIDE SEQUENCE</scope>
</reference>
<proteinExistence type="predicted"/>
<feature type="domain" description="Acyl-CoA thioesterase-like N-terminal HotDog" evidence="1">
    <location>
        <begin position="29"/>
        <end position="78"/>
    </location>
</feature>
<evidence type="ECO:0000259" key="1">
    <source>
        <dbReference type="Pfam" id="PF13622"/>
    </source>
</evidence>
<dbReference type="InterPro" id="IPR029069">
    <property type="entry name" value="HotDog_dom_sf"/>
</dbReference>
<dbReference type="SUPFAM" id="SSF54637">
    <property type="entry name" value="Thioesterase/thiol ester dehydrase-isomerase"/>
    <property type="match status" value="1"/>
</dbReference>
<dbReference type="Pfam" id="PF13622">
    <property type="entry name" value="4HBT_3"/>
    <property type="match status" value="1"/>
</dbReference>
<dbReference type="InterPro" id="IPR049449">
    <property type="entry name" value="TesB_ACOT8-like_N"/>
</dbReference>
<dbReference type="EMBL" id="UOEF01000087">
    <property type="protein sequence ID" value="VAV89880.1"/>
    <property type="molecule type" value="Genomic_DNA"/>
</dbReference>
<gene>
    <name evidence="2" type="ORF">MNBD_ALPHA04-1333</name>
</gene>
<feature type="non-terminal residue" evidence="2">
    <location>
        <position position="78"/>
    </location>
</feature>
<protein>
    <recommendedName>
        <fullName evidence="1">Acyl-CoA thioesterase-like N-terminal HotDog domain-containing protein</fullName>
    </recommendedName>
</protein>
<dbReference type="Gene3D" id="2.40.160.210">
    <property type="entry name" value="Acyl-CoA thioesterase, double hotdog domain"/>
    <property type="match status" value="1"/>
</dbReference>
<sequence length="78" mass="8544">MKYEFDRETALVVLGEGQFTINASEAYRNPTGMAFGGWVAAICAKAVEMHEECRSRLISQTTTFLAGVDPGEVIISTR</sequence>
<dbReference type="AlphaFoldDB" id="A0A3B0R9K0"/>
<dbReference type="InterPro" id="IPR042171">
    <property type="entry name" value="Acyl-CoA_hotdog"/>
</dbReference>
<evidence type="ECO:0000313" key="2">
    <source>
        <dbReference type="EMBL" id="VAV89880.1"/>
    </source>
</evidence>
<organism evidence="2">
    <name type="scientific">hydrothermal vent metagenome</name>
    <dbReference type="NCBI Taxonomy" id="652676"/>
    <lineage>
        <taxon>unclassified sequences</taxon>
        <taxon>metagenomes</taxon>
        <taxon>ecological metagenomes</taxon>
    </lineage>
</organism>
<accession>A0A3B0R9K0</accession>